<dbReference type="PATRIC" id="fig|512565.3.peg.253"/>
<evidence type="ECO:0000256" key="1">
    <source>
        <dbReference type="SAM" id="MobiDB-lite"/>
    </source>
</evidence>
<accession>I0GXI5</accession>
<protein>
    <recommendedName>
        <fullName evidence="4">DUF732 domain-containing protein</fullName>
    </recommendedName>
</protein>
<dbReference type="eggNOG" id="ENOG502ZH0F">
    <property type="taxonomic scope" value="Bacteria"/>
</dbReference>
<dbReference type="HOGENOM" id="CLU_152366_0_0_11"/>
<gene>
    <name evidence="2" type="ordered locus">AMIS_2520</name>
</gene>
<dbReference type="STRING" id="512565.AMIS_2520"/>
<name>I0GXI5_ACTM4</name>
<evidence type="ECO:0000313" key="3">
    <source>
        <dbReference type="Proteomes" id="UP000007882"/>
    </source>
</evidence>
<dbReference type="KEGG" id="ams:AMIS_2520"/>
<evidence type="ECO:0008006" key="4">
    <source>
        <dbReference type="Google" id="ProtNLM"/>
    </source>
</evidence>
<organism evidence="2 3">
    <name type="scientific">Actinoplanes missouriensis (strain ATCC 14538 / DSM 43046 / CBS 188.64 / JCM 3121 / NBRC 102363 / NCIMB 12654 / NRRL B-3342 / UNCC 431)</name>
    <dbReference type="NCBI Taxonomy" id="512565"/>
    <lineage>
        <taxon>Bacteria</taxon>
        <taxon>Bacillati</taxon>
        <taxon>Actinomycetota</taxon>
        <taxon>Actinomycetes</taxon>
        <taxon>Micromonosporales</taxon>
        <taxon>Micromonosporaceae</taxon>
        <taxon>Actinoplanes</taxon>
    </lineage>
</organism>
<feature type="region of interest" description="Disordered" evidence="1">
    <location>
        <begin position="1"/>
        <end position="36"/>
    </location>
</feature>
<feature type="compositionally biased region" description="Low complexity" evidence="1">
    <location>
        <begin position="10"/>
        <end position="31"/>
    </location>
</feature>
<keyword evidence="3" id="KW-1185">Reference proteome</keyword>
<evidence type="ECO:0000313" key="2">
    <source>
        <dbReference type="EMBL" id="BAL85472.1"/>
    </source>
</evidence>
<sequence>MLIACGSGGADTASEAPAVPAATAEAPAGSGLVPEPDAATTKKYVAALRKIDADIVNDDDDEKLVDRGRDQCSSVKESPDDEKKLIKLTNQRFISPDHPDGFGDKKSKKILAAVRKYICPDL</sequence>
<dbReference type="EMBL" id="AP012319">
    <property type="protein sequence ID" value="BAL85472.1"/>
    <property type="molecule type" value="Genomic_DNA"/>
</dbReference>
<dbReference type="Proteomes" id="UP000007882">
    <property type="component" value="Chromosome"/>
</dbReference>
<reference evidence="2 3" key="1">
    <citation type="submission" date="2012-02" db="EMBL/GenBank/DDBJ databases">
        <title>Complete genome sequence of Actinoplanes missouriensis 431 (= NBRC 102363).</title>
        <authorList>
            <person name="Ohnishi Y."/>
            <person name="Ishikawa J."/>
            <person name="Sekine M."/>
            <person name="Hosoyama A."/>
            <person name="Harada T."/>
            <person name="Narita H."/>
            <person name="Hata T."/>
            <person name="Konno Y."/>
            <person name="Tutikane K."/>
            <person name="Fujita N."/>
            <person name="Horinouchi S."/>
            <person name="Hayakawa M."/>
        </authorList>
    </citation>
    <scope>NUCLEOTIDE SEQUENCE [LARGE SCALE GENOMIC DNA]</scope>
    <source>
        <strain evidence="3">ATCC 14538 / DSM 43046 / CBS 188.64 / JCM 3121 / NBRC 102363 / NCIMB 12654 / NRRL B-3342 / UNCC 431</strain>
    </source>
</reference>
<proteinExistence type="predicted"/>
<dbReference type="AlphaFoldDB" id="I0GXI5"/>